<name>A0A5C8E899_9SPIR</name>
<evidence type="ECO:0008006" key="3">
    <source>
        <dbReference type="Google" id="ProtNLM"/>
    </source>
</evidence>
<dbReference type="Gene3D" id="3.60.15.10">
    <property type="entry name" value="Ribonuclease Z/Hydroxyacylglutathione hydrolase-like"/>
    <property type="match status" value="1"/>
</dbReference>
<dbReference type="InterPro" id="IPR036866">
    <property type="entry name" value="RibonucZ/Hydroxyglut_hydro"/>
</dbReference>
<dbReference type="RefSeq" id="WP_147736369.1">
    <property type="nucleotide sequence ID" value="NZ_SAXX01000011.1"/>
</dbReference>
<dbReference type="EMBL" id="SAXX01000011">
    <property type="protein sequence ID" value="TXJ33658.1"/>
    <property type="molecule type" value="Genomic_DNA"/>
</dbReference>
<comment type="caution">
    <text evidence="1">The sequence shown here is derived from an EMBL/GenBank/DDBJ whole genome shotgun (WGS) entry which is preliminary data.</text>
</comment>
<protein>
    <recommendedName>
        <fullName evidence="3">Competence protein ComEC</fullName>
    </recommendedName>
</protein>
<accession>A0A5C8E899</accession>
<evidence type="ECO:0000313" key="2">
    <source>
        <dbReference type="Proteomes" id="UP000324707"/>
    </source>
</evidence>
<organism evidence="1 2">
    <name type="scientific">Brachyspira aalborgi</name>
    <dbReference type="NCBI Taxonomy" id="29522"/>
    <lineage>
        <taxon>Bacteria</taxon>
        <taxon>Pseudomonadati</taxon>
        <taxon>Spirochaetota</taxon>
        <taxon>Spirochaetia</taxon>
        <taxon>Brachyspirales</taxon>
        <taxon>Brachyspiraceae</taxon>
        <taxon>Brachyspira</taxon>
    </lineage>
</organism>
<reference evidence="1 2" key="1">
    <citation type="journal article" date="1992" name="Lakartidningen">
        <title>[Penicillin V and not amoxicillin is the first choice preparation in acute otitis].</title>
        <authorList>
            <person name="Kamme C."/>
            <person name="Lundgren K."/>
            <person name="Prellner K."/>
        </authorList>
    </citation>
    <scope>NUCLEOTIDE SEQUENCE [LARGE SCALE GENOMIC DNA]</scope>
    <source>
        <strain evidence="1 2">PC5538III-lc</strain>
    </source>
</reference>
<dbReference type="Proteomes" id="UP000324707">
    <property type="component" value="Unassembled WGS sequence"/>
</dbReference>
<sequence length="120" mass="13771">MSKCKEDGNLLNKIRDIDILLAPHHGRKTGGVDLNQYLNKLNPKLAILGNTEDSKYKNYSAFYNRGIPILTNNEVSDIIAIVKDDGNISLKITRNTWDKLIKTKNENWKDLLEKNKIYLN</sequence>
<gene>
    <name evidence="1" type="ORF">EPJ69_04565</name>
</gene>
<proteinExistence type="predicted"/>
<dbReference type="AlphaFoldDB" id="A0A5C8E899"/>
<evidence type="ECO:0000313" key="1">
    <source>
        <dbReference type="EMBL" id="TXJ33658.1"/>
    </source>
</evidence>